<dbReference type="EMBL" id="CP041690">
    <property type="protein sequence ID" value="QEE18829.1"/>
    <property type="molecule type" value="Genomic_DNA"/>
</dbReference>
<accession>A0A5B9DJI5</accession>
<dbReference type="OrthoDB" id="5354021at2"/>
<dbReference type="InterPro" id="IPR029044">
    <property type="entry name" value="Nucleotide-diphossugar_trans"/>
</dbReference>
<evidence type="ECO:0000313" key="1">
    <source>
        <dbReference type="EMBL" id="QEE18829.1"/>
    </source>
</evidence>
<proteinExistence type="predicted"/>
<name>A0A5B9DJI5_9HYPH</name>
<dbReference type="AlphaFoldDB" id="A0A5B9DJI5"/>
<dbReference type="Proteomes" id="UP000321062">
    <property type="component" value="Chromosome"/>
</dbReference>
<evidence type="ECO:0000313" key="2">
    <source>
        <dbReference type="Proteomes" id="UP000321062"/>
    </source>
</evidence>
<keyword evidence="2" id="KW-1185">Reference proteome</keyword>
<reference evidence="1 2" key="1">
    <citation type="journal article" date="2015" name="Int. J. Syst. Evol. Microbiol.">
        <title>Youhaiella tibetensis gen. nov., sp. nov., isolated from subsurface sediment.</title>
        <authorList>
            <person name="Wang Y.X."/>
            <person name="Huang F.Q."/>
            <person name="Nogi Y."/>
            <person name="Pang S.J."/>
            <person name="Wang P.K."/>
            <person name="Lv J."/>
        </authorList>
    </citation>
    <scope>NUCLEOTIDE SEQUENCE [LARGE SCALE GENOMIC DNA]</scope>
    <source>
        <strain evidence="2">fig4</strain>
    </source>
</reference>
<sequence>MTADRGGGPGLLPIASFWFGELSWLERLCLSSFVRQGHPVHLYGYEPIAGIPEGVEFRDAQDVVPREKLVFYKGRGTAGVFSDLFRMSLMRQQRGIWADADMYCVRPIAAPPPYLFGYERPPRADGTGGSINGAVLLLPHDAPLLDDLLSVFDEGERPLLEPHLPPFRRLEVAARRLFGARVPPEYMQYGATGPFALTHYVRARGLTQFVQPTDVFYPVPYEGIPALMLAGSSIEAAVTGRTLAVHIWRSQLTNRGRAGIGIPEKGSALAQLCELEGIAL</sequence>
<gene>
    <name evidence="1" type="ORF">FNA67_00920</name>
</gene>
<dbReference type="SUPFAM" id="SSF53448">
    <property type="entry name" value="Nucleotide-diphospho-sugar transferases"/>
    <property type="match status" value="1"/>
</dbReference>
<dbReference type="Gene3D" id="3.90.550.20">
    <property type="match status" value="1"/>
</dbReference>
<dbReference type="KEGG" id="yti:FNA67_00920"/>
<organism evidence="1 2">
    <name type="scientific">Paradevosia tibetensis</name>
    <dbReference type="NCBI Taxonomy" id="1447062"/>
    <lineage>
        <taxon>Bacteria</taxon>
        <taxon>Pseudomonadati</taxon>
        <taxon>Pseudomonadota</taxon>
        <taxon>Alphaproteobacteria</taxon>
        <taxon>Hyphomicrobiales</taxon>
        <taxon>Devosiaceae</taxon>
        <taxon>Paradevosia</taxon>
    </lineage>
</organism>
<dbReference type="RefSeq" id="WP_147654738.1">
    <property type="nucleotide sequence ID" value="NZ_BMFM01000001.1"/>
</dbReference>
<protein>
    <submittedName>
        <fullName evidence="1">Uncharacterized protein</fullName>
    </submittedName>
</protein>